<keyword evidence="2 4" id="KW-0521">NADP</keyword>
<dbReference type="InterPro" id="IPR051402">
    <property type="entry name" value="KPR-Related"/>
</dbReference>
<evidence type="ECO:0000256" key="2">
    <source>
        <dbReference type="ARBA" id="ARBA00022857"/>
    </source>
</evidence>
<evidence type="ECO:0000259" key="6">
    <source>
        <dbReference type="Pfam" id="PF08546"/>
    </source>
</evidence>
<sequence>MRILVIGAGAIGGYFGGRLLEKGEDITFLVRENRYRQLTEGGLVVNSIHGDMKLTPKLLRDGERADPFDVVLLATKAYHLNGAIKSMRPYIGEETMILPLLNGIAHIDKLVEEFGEKRILGGLCFIETTLNEKGHVVQTSPVHRLVFGERNGEETERIKTLQTVFEGTKGQFEYSKNINQSMWEKYLFIATFSGITTLMRAPIGPIREAMSGKQSIKQICHEVQSIMQSMGAPITSASGKATLEKIAELNAEMKSSMQRDMEKGMATEADHFFHYLLEHANFIDSTPILHLIFTNLKVYESSI</sequence>
<dbReference type="FunFam" id="3.40.50.720:FF:000307">
    <property type="entry name" value="2-dehydropantoate 2-reductase"/>
    <property type="match status" value="1"/>
</dbReference>
<dbReference type="UniPathway" id="UPA00028">
    <property type="reaction ID" value="UER00004"/>
</dbReference>
<dbReference type="EC" id="1.1.1.169" evidence="4"/>
<evidence type="ECO:0000256" key="4">
    <source>
        <dbReference type="RuleBase" id="RU362068"/>
    </source>
</evidence>
<dbReference type="InterPro" id="IPR036291">
    <property type="entry name" value="NAD(P)-bd_dom_sf"/>
</dbReference>
<dbReference type="Gene3D" id="1.10.1040.10">
    <property type="entry name" value="N-(1-d-carboxylethyl)-l-norvaline Dehydrogenase, domain 2"/>
    <property type="match status" value="1"/>
</dbReference>
<dbReference type="GO" id="GO:0015940">
    <property type="term" value="P:pantothenate biosynthetic process"/>
    <property type="evidence" value="ECO:0007669"/>
    <property type="project" value="UniProtKB-UniPathway"/>
</dbReference>
<dbReference type="GO" id="GO:0005737">
    <property type="term" value="C:cytoplasm"/>
    <property type="evidence" value="ECO:0007669"/>
    <property type="project" value="TreeGrafter"/>
</dbReference>
<evidence type="ECO:0000313" key="8">
    <source>
        <dbReference type="Proteomes" id="UP000189761"/>
    </source>
</evidence>
<dbReference type="Pfam" id="PF08546">
    <property type="entry name" value="ApbA_C"/>
    <property type="match status" value="1"/>
</dbReference>
<dbReference type="GO" id="GO:0008677">
    <property type="term" value="F:2-dehydropantoate 2-reductase activity"/>
    <property type="evidence" value="ECO:0007669"/>
    <property type="project" value="UniProtKB-EC"/>
</dbReference>
<proteinExistence type="inferred from homology"/>
<dbReference type="InterPro" id="IPR013328">
    <property type="entry name" value="6PGD_dom2"/>
</dbReference>
<dbReference type="PANTHER" id="PTHR21708:SF26">
    <property type="entry name" value="2-DEHYDROPANTOATE 2-REDUCTASE"/>
    <property type="match status" value="1"/>
</dbReference>
<dbReference type="InterPro" id="IPR008927">
    <property type="entry name" value="6-PGluconate_DH-like_C_sf"/>
</dbReference>
<dbReference type="PANTHER" id="PTHR21708">
    <property type="entry name" value="PROBABLE 2-DEHYDROPANTOATE 2-REDUCTASE"/>
    <property type="match status" value="1"/>
</dbReference>
<name>A0A8E2I7J9_9BACI</name>
<dbReference type="EMBL" id="MTLA01000502">
    <property type="protein sequence ID" value="OOP65353.1"/>
    <property type="molecule type" value="Genomic_DNA"/>
</dbReference>
<dbReference type="Gene3D" id="3.40.50.720">
    <property type="entry name" value="NAD(P)-binding Rossmann-like Domain"/>
    <property type="match status" value="1"/>
</dbReference>
<comment type="function">
    <text evidence="4">Catalyzes the NADPH-dependent reduction of ketopantoate into pantoic acid.</text>
</comment>
<dbReference type="SUPFAM" id="SSF48179">
    <property type="entry name" value="6-phosphogluconate dehydrogenase C-terminal domain-like"/>
    <property type="match status" value="1"/>
</dbReference>
<dbReference type="Proteomes" id="UP000189761">
    <property type="component" value="Unassembled WGS sequence"/>
</dbReference>
<comment type="catalytic activity">
    <reaction evidence="4">
        <text>(R)-pantoate + NADP(+) = 2-dehydropantoate + NADPH + H(+)</text>
        <dbReference type="Rhea" id="RHEA:16233"/>
        <dbReference type="ChEBI" id="CHEBI:11561"/>
        <dbReference type="ChEBI" id="CHEBI:15378"/>
        <dbReference type="ChEBI" id="CHEBI:15980"/>
        <dbReference type="ChEBI" id="CHEBI:57783"/>
        <dbReference type="ChEBI" id="CHEBI:58349"/>
        <dbReference type="EC" id="1.1.1.169"/>
    </reaction>
</comment>
<comment type="caution">
    <text evidence="7">The sequence shown here is derived from an EMBL/GenBank/DDBJ whole genome shotgun (WGS) entry which is preliminary data.</text>
</comment>
<dbReference type="InterPro" id="IPR013332">
    <property type="entry name" value="KPR_N"/>
</dbReference>
<evidence type="ECO:0000256" key="3">
    <source>
        <dbReference type="ARBA" id="ARBA00023002"/>
    </source>
</evidence>
<dbReference type="RefSeq" id="WP_078111494.1">
    <property type="nucleotide sequence ID" value="NZ_CP065424.1"/>
</dbReference>
<protein>
    <recommendedName>
        <fullName evidence="4">2-dehydropantoate 2-reductase</fullName>
        <ecNumber evidence="4">1.1.1.169</ecNumber>
    </recommendedName>
    <alternativeName>
        <fullName evidence="4">Ketopantoate reductase</fullName>
    </alternativeName>
</protein>
<dbReference type="Pfam" id="PF02558">
    <property type="entry name" value="ApbA"/>
    <property type="match status" value="1"/>
</dbReference>
<keyword evidence="8" id="KW-1185">Reference proteome</keyword>
<keyword evidence="3 4" id="KW-0560">Oxidoreductase</keyword>
<evidence type="ECO:0000259" key="5">
    <source>
        <dbReference type="Pfam" id="PF02558"/>
    </source>
</evidence>
<feature type="domain" description="Ketopantoate reductase C-terminal" evidence="6">
    <location>
        <begin position="177"/>
        <end position="299"/>
    </location>
</feature>
<keyword evidence="4" id="KW-0566">Pantothenate biosynthesis</keyword>
<accession>A0A8E2I7J9</accession>
<dbReference type="InterPro" id="IPR003710">
    <property type="entry name" value="ApbA"/>
</dbReference>
<organism evidence="7 8">
    <name type="scientific">Heyndrickxia oleronia</name>
    <dbReference type="NCBI Taxonomy" id="38875"/>
    <lineage>
        <taxon>Bacteria</taxon>
        <taxon>Bacillati</taxon>
        <taxon>Bacillota</taxon>
        <taxon>Bacilli</taxon>
        <taxon>Bacillales</taxon>
        <taxon>Bacillaceae</taxon>
        <taxon>Heyndrickxia</taxon>
    </lineage>
</organism>
<evidence type="ECO:0000313" key="7">
    <source>
        <dbReference type="EMBL" id="OOP65353.1"/>
    </source>
</evidence>
<feature type="domain" description="Ketopantoate reductase N-terminal" evidence="5">
    <location>
        <begin position="3"/>
        <end position="151"/>
    </location>
</feature>
<dbReference type="FunFam" id="1.10.1040.10:FF:000017">
    <property type="entry name" value="2-dehydropantoate 2-reductase"/>
    <property type="match status" value="1"/>
</dbReference>
<gene>
    <name evidence="7" type="ORF">BWZ43_25095</name>
</gene>
<dbReference type="InterPro" id="IPR013752">
    <property type="entry name" value="KPA_reductase"/>
</dbReference>
<dbReference type="SUPFAM" id="SSF51735">
    <property type="entry name" value="NAD(P)-binding Rossmann-fold domains"/>
    <property type="match status" value="1"/>
</dbReference>
<dbReference type="NCBIfam" id="TIGR00745">
    <property type="entry name" value="apbA_panE"/>
    <property type="match status" value="1"/>
</dbReference>
<reference evidence="7 8" key="1">
    <citation type="submission" date="2017-01" db="EMBL/GenBank/DDBJ databases">
        <title>Draft genome sequence of Bacillus oleronius.</title>
        <authorList>
            <person name="Allam M."/>
        </authorList>
    </citation>
    <scope>NUCLEOTIDE SEQUENCE [LARGE SCALE GENOMIC DNA]</scope>
    <source>
        <strain evidence="7 8">DSM 9356</strain>
    </source>
</reference>
<comment type="similarity">
    <text evidence="1 4">Belongs to the ketopantoate reductase family.</text>
</comment>
<dbReference type="AlphaFoldDB" id="A0A8E2I7J9"/>
<evidence type="ECO:0000256" key="1">
    <source>
        <dbReference type="ARBA" id="ARBA00007870"/>
    </source>
</evidence>
<comment type="pathway">
    <text evidence="4">Cofactor biosynthesis; (R)-pantothenate biosynthesis; (R)-pantoate from 3-methyl-2-oxobutanoate: step 2/2.</text>
</comment>